<comment type="catalytic activity">
    <reaction evidence="16">
        <text>L-leucine + 2-oxoglutarate = 4-methyl-2-oxopentanoate + L-glutamate</text>
        <dbReference type="Rhea" id="RHEA:18321"/>
        <dbReference type="ChEBI" id="CHEBI:16810"/>
        <dbReference type="ChEBI" id="CHEBI:17865"/>
        <dbReference type="ChEBI" id="CHEBI:29985"/>
        <dbReference type="ChEBI" id="CHEBI:57427"/>
        <dbReference type="EC" id="2.6.1.42"/>
    </reaction>
</comment>
<dbReference type="PANTHER" id="PTHR11825">
    <property type="entry name" value="SUBGROUP IIII AMINOTRANSFERASE"/>
    <property type="match status" value="1"/>
</dbReference>
<protein>
    <recommendedName>
        <fullName evidence="8">Probable branched-chain-amino-acid aminotransferase</fullName>
        <ecNumber evidence="7">2.6.1.42</ecNumber>
    </recommendedName>
</protein>
<dbReference type="PANTHER" id="PTHR11825:SF44">
    <property type="entry name" value="BRANCHED-CHAIN-AMINO-ACID AMINOTRANSFERASE"/>
    <property type="match status" value="1"/>
</dbReference>
<evidence type="ECO:0000256" key="6">
    <source>
        <dbReference type="ARBA" id="ARBA00009320"/>
    </source>
</evidence>
<evidence type="ECO:0000256" key="9">
    <source>
        <dbReference type="ARBA" id="ARBA00022576"/>
    </source>
</evidence>
<evidence type="ECO:0000256" key="4">
    <source>
        <dbReference type="ARBA" id="ARBA00004931"/>
    </source>
</evidence>
<evidence type="ECO:0000256" key="18">
    <source>
        <dbReference type="SAM" id="MobiDB-lite"/>
    </source>
</evidence>
<evidence type="ECO:0000256" key="7">
    <source>
        <dbReference type="ARBA" id="ARBA00013053"/>
    </source>
</evidence>
<evidence type="ECO:0000256" key="17">
    <source>
        <dbReference type="PIRSR" id="PIRSR006468-1"/>
    </source>
</evidence>
<dbReference type="InterPro" id="IPR043131">
    <property type="entry name" value="BCAT-like_N"/>
</dbReference>
<comment type="similarity">
    <text evidence="6">Belongs to the class-IV pyridoxal-phosphate-dependent aminotransferase family.</text>
</comment>
<dbReference type="InterPro" id="IPR033939">
    <property type="entry name" value="BCAT_family"/>
</dbReference>
<comment type="caution">
    <text evidence="19">The sequence shown here is derived from an EMBL/GenBank/DDBJ whole genome shotgun (WGS) entry which is preliminary data.</text>
</comment>
<evidence type="ECO:0000256" key="11">
    <source>
        <dbReference type="ARBA" id="ARBA00022679"/>
    </source>
</evidence>
<evidence type="ECO:0000313" key="20">
    <source>
        <dbReference type="Proteomes" id="UP000321405"/>
    </source>
</evidence>
<dbReference type="InterPro" id="IPR043132">
    <property type="entry name" value="BCAT-like_C"/>
</dbReference>
<dbReference type="AlphaFoldDB" id="A0A511BSE7"/>
<comment type="pathway">
    <text evidence="3">Amino-acid biosynthesis; L-isoleucine biosynthesis; L-isoleucine from 2-oxobutanoate: step 4/4.</text>
</comment>
<accession>A0A511BSE7</accession>
<evidence type="ECO:0000256" key="5">
    <source>
        <dbReference type="ARBA" id="ARBA00005072"/>
    </source>
</evidence>
<dbReference type="Gene3D" id="3.20.10.10">
    <property type="entry name" value="D-amino Acid Aminotransferase, subunit A, domain 2"/>
    <property type="match status" value="1"/>
</dbReference>
<dbReference type="OrthoDB" id="9804984at2"/>
<evidence type="ECO:0000256" key="13">
    <source>
        <dbReference type="ARBA" id="ARBA00023304"/>
    </source>
</evidence>
<dbReference type="Proteomes" id="UP000321405">
    <property type="component" value="Unassembled WGS sequence"/>
</dbReference>
<dbReference type="InterPro" id="IPR036038">
    <property type="entry name" value="Aminotransferase-like"/>
</dbReference>
<comment type="pathway">
    <text evidence="4">Amino-acid biosynthesis; L-valine biosynthesis; L-valine from pyruvate: step 4/4.</text>
</comment>
<dbReference type="GO" id="GO:0004084">
    <property type="term" value="F:branched-chain-amino-acid transaminase activity"/>
    <property type="evidence" value="ECO:0007669"/>
    <property type="project" value="UniProtKB-EC"/>
</dbReference>
<evidence type="ECO:0000256" key="2">
    <source>
        <dbReference type="ARBA" id="ARBA00003109"/>
    </source>
</evidence>
<dbReference type="EMBL" id="BJVC01000003">
    <property type="protein sequence ID" value="GEL02524.1"/>
    <property type="molecule type" value="Genomic_DNA"/>
</dbReference>
<dbReference type="EC" id="2.6.1.42" evidence="7"/>
<evidence type="ECO:0000256" key="3">
    <source>
        <dbReference type="ARBA" id="ARBA00004824"/>
    </source>
</evidence>
<dbReference type="Pfam" id="PF01063">
    <property type="entry name" value="Aminotran_4"/>
    <property type="match status" value="1"/>
</dbReference>
<comment type="pathway">
    <text evidence="5">Amino-acid biosynthesis; L-leucine biosynthesis; L-leucine from 3-methyl-2-oxobutanoate: step 4/4.</text>
</comment>
<gene>
    <name evidence="19" type="primary">ilvE1</name>
    <name evidence="19" type="ORF">SSA02_16870</name>
</gene>
<comment type="function">
    <text evidence="2">Acts on leucine, isoleucine and valine.</text>
</comment>
<dbReference type="UniPathway" id="UPA00049">
    <property type="reaction ID" value="UER00062"/>
</dbReference>
<dbReference type="GO" id="GO:0009099">
    <property type="term" value="P:L-valine biosynthetic process"/>
    <property type="evidence" value="ECO:0007669"/>
    <property type="project" value="UniProtKB-UniPathway"/>
</dbReference>
<dbReference type="UniPathway" id="UPA00047">
    <property type="reaction ID" value="UER00058"/>
</dbReference>
<comment type="cofactor">
    <cofactor evidence="1">
        <name>pyridoxal 5'-phosphate</name>
        <dbReference type="ChEBI" id="CHEBI:597326"/>
    </cofactor>
</comment>
<dbReference type="NCBIfam" id="NF009897">
    <property type="entry name" value="PRK13357.1"/>
    <property type="match status" value="1"/>
</dbReference>
<dbReference type="CDD" id="cd01557">
    <property type="entry name" value="BCAT_beta_family"/>
    <property type="match status" value="1"/>
</dbReference>
<dbReference type="GO" id="GO:0009098">
    <property type="term" value="P:L-leucine biosynthetic process"/>
    <property type="evidence" value="ECO:0007669"/>
    <property type="project" value="UniProtKB-UniPathway"/>
</dbReference>
<dbReference type="InterPro" id="IPR005786">
    <property type="entry name" value="B_amino_transII"/>
</dbReference>
<dbReference type="GO" id="GO:0009097">
    <property type="term" value="P:isoleucine biosynthetic process"/>
    <property type="evidence" value="ECO:0007669"/>
    <property type="project" value="UniProtKB-UniPathway"/>
</dbReference>
<proteinExistence type="inferred from homology"/>
<keyword evidence="20" id="KW-1185">Reference proteome</keyword>
<comment type="catalytic activity">
    <reaction evidence="15">
        <text>L-isoleucine + 2-oxoglutarate = (S)-3-methyl-2-oxopentanoate + L-glutamate</text>
        <dbReference type="Rhea" id="RHEA:24801"/>
        <dbReference type="ChEBI" id="CHEBI:16810"/>
        <dbReference type="ChEBI" id="CHEBI:29985"/>
        <dbReference type="ChEBI" id="CHEBI:35146"/>
        <dbReference type="ChEBI" id="CHEBI:58045"/>
        <dbReference type="EC" id="2.6.1.42"/>
    </reaction>
</comment>
<comment type="catalytic activity">
    <reaction evidence="14">
        <text>L-valine + 2-oxoglutarate = 3-methyl-2-oxobutanoate + L-glutamate</text>
        <dbReference type="Rhea" id="RHEA:24813"/>
        <dbReference type="ChEBI" id="CHEBI:11851"/>
        <dbReference type="ChEBI" id="CHEBI:16810"/>
        <dbReference type="ChEBI" id="CHEBI:29985"/>
        <dbReference type="ChEBI" id="CHEBI:57762"/>
        <dbReference type="EC" id="2.6.1.42"/>
    </reaction>
</comment>
<dbReference type="UniPathway" id="UPA00048">
    <property type="reaction ID" value="UER00073"/>
</dbReference>
<evidence type="ECO:0000256" key="1">
    <source>
        <dbReference type="ARBA" id="ARBA00001933"/>
    </source>
</evidence>
<dbReference type="NCBIfam" id="TIGR01123">
    <property type="entry name" value="ilvE_II"/>
    <property type="match status" value="1"/>
</dbReference>
<name>A0A511BSE7_9PROT</name>
<evidence type="ECO:0000256" key="12">
    <source>
        <dbReference type="ARBA" id="ARBA00022898"/>
    </source>
</evidence>
<dbReference type="PIRSF" id="PIRSF006468">
    <property type="entry name" value="BCAT1"/>
    <property type="match status" value="1"/>
</dbReference>
<evidence type="ECO:0000256" key="15">
    <source>
        <dbReference type="ARBA" id="ARBA00048798"/>
    </source>
</evidence>
<keyword evidence="13" id="KW-0100">Branched-chain amino acid biosynthesis</keyword>
<evidence type="ECO:0000256" key="16">
    <source>
        <dbReference type="ARBA" id="ARBA00049229"/>
    </source>
</evidence>
<keyword evidence="9 19" id="KW-0032">Aminotransferase</keyword>
<feature type="modified residue" description="N6-(pyridoxal phosphate)lysine" evidence="17">
    <location>
        <position position="203"/>
    </location>
</feature>
<organism evidence="19 20">
    <name type="scientific">Swaminathania salitolerans</name>
    <dbReference type="NCBI Taxonomy" id="182838"/>
    <lineage>
        <taxon>Bacteria</taxon>
        <taxon>Pseudomonadati</taxon>
        <taxon>Pseudomonadota</taxon>
        <taxon>Alphaproteobacteria</taxon>
        <taxon>Acetobacterales</taxon>
        <taxon>Acetobacteraceae</taxon>
        <taxon>Swaminathania</taxon>
    </lineage>
</organism>
<keyword evidence="10" id="KW-0028">Amino-acid biosynthesis</keyword>
<dbReference type="SUPFAM" id="SSF56752">
    <property type="entry name" value="D-aminoacid aminotransferase-like PLP-dependent enzymes"/>
    <property type="match status" value="1"/>
</dbReference>
<dbReference type="InterPro" id="IPR001544">
    <property type="entry name" value="Aminotrans_IV"/>
</dbReference>
<evidence type="ECO:0000256" key="10">
    <source>
        <dbReference type="ARBA" id="ARBA00022605"/>
    </source>
</evidence>
<feature type="region of interest" description="Disordered" evidence="18">
    <location>
        <begin position="1"/>
        <end position="23"/>
    </location>
</feature>
<keyword evidence="12" id="KW-0663">Pyridoxal phosphate</keyword>
<evidence type="ECO:0000256" key="14">
    <source>
        <dbReference type="ARBA" id="ARBA00048212"/>
    </source>
</evidence>
<evidence type="ECO:0000256" key="8">
    <source>
        <dbReference type="ARBA" id="ARBA00014472"/>
    </source>
</evidence>
<keyword evidence="11 19" id="KW-0808">Transferase</keyword>
<evidence type="ECO:0000313" key="19">
    <source>
        <dbReference type="EMBL" id="GEL02524.1"/>
    </source>
</evidence>
<sequence length="365" mass="39443">MASESVALPFTIEPTTAPTPADHRADLIANPAFGRVFSDHMAMVRYSEGRGWHDARITARKPFPIDPAAAVLHYGQEVFEGMKAYRLESGGIATFRPEENARRFQASAARMAMAALPQDIFMTAVDELVRIDRDWVPTGEGKSLYLRPFMIATEVFLGVKPASEYLFMVIACPVAGYFGSGCVSVWVSDAYTRAAPGGTGAAKCGGNYAASLIAQRDSQTHGCDQVLFLDSREQRYVEEMGGMNVMFLRDDNTLVTPPLTGTILPGITRDAILRLARDQGLTVEEAPVAIDEVFEGAATGRYREAFACGTAAVISPIGSFRRTQGEAVFGDGKTPGPVTLALKKTLTDIQAGRTNDPHGWVHMIG</sequence>
<dbReference type="Gene3D" id="3.30.470.10">
    <property type="match status" value="1"/>
</dbReference>
<reference evidence="19 20" key="1">
    <citation type="submission" date="2019-07" db="EMBL/GenBank/DDBJ databases">
        <title>Whole genome shotgun sequence of Swaminathania salitolerans NBRC 104436.</title>
        <authorList>
            <person name="Hosoyama A."/>
            <person name="Uohara A."/>
            <person name="Ohji S."/>
            <person name="Ichikawa N."/>
        </authorList>
    </citation>
    <scope>NUCLEOTIDE SEQUENCE [LARGE SCALE GENOMIC DNA]</scope>
    <source>
        <strain evidence="19 20">NBRC 104436</strain>
    </source>
</reference>
<dbReference type="RefSeq" id="WP_147093592.1">
    <property type="nucleotide sequence ID" value="NZ_BJVC01000003.1"/>
</dbReference>